<comment type="caution">
    <text evidence="1">The sequence shown here is derived from an EMBL/GenBank/DDBJ whole genome shotgun (WGS) entry which is preliminary data.</text>
</comment>
<protein>
    <submittedName>
        <fullName evidence="1">Uncharacterized protein</fullName>
    </submittedName>
</protein>
<accession>A0ABP7GK01</accession>
<dbReference type="EMBL" id="BAABDU010000003">
    <property type="protein sequence ID" value="GAA3766340.1"/>
    <property type="molecule type" value="Genomic_DNA"/>
</dbReference>
<organism evidence="1 2">
    <name type="scientific">Flavobacterium ginsengiterrae</name>
    <dbReference type="NCBI Taxonomy" id="871695"/>
    <lineage>
        <taxon>Bacteria</taxon>
        <taxon>Pseudomonadati</taxon>
        <taxon>Bacteroidota</taxon>
        <taxon>Flavobacteriia</taxon>
        <taxon>Flavobacteriales</taxon>
        <taxon>Flavobacteriaceae</taxon>
        <taxon>Flavobacterium</taxon>
    </lineage>
</organism>
<evidence type="ECO:0000313" key="2">
    <source>
        <dbReference type="Proteomes" id="UP001500748"/>
    </source>
</evidence>
<evidence type="ECO:0000313" key="1">
    <source>
        <dbReference type="EMBL" id="GAA3766340.1"/>
    </source>
</evidence>
<sequence length="241" mass="28712">MTENIQLYPDIENVFIDKTLGIFFKPLLTIKTLIDGEDYHIHIVSTDGFFCKNQYKYSENNFFGFKYINGKYEFLGELSVFDDYEKIYQLHNALEEDFTQNRDLYLKEKRTVNDYLENILPHLEKNSFYNFSNAEYYAEAFYSYNFTKYFYKKFGVHKHISVITENYGKNTDPFLLDKNEALCILEEFLININHNLKNDYQLNQNMLVGATESSRFMSIIRDGIVFSLLDTSNKIVYILEY</sequence>
<name>A0ABP7GK01_9FLAO</name>
<dbReference type="Proteomes" id="UP001500748">
    <property type="component" value="Unassembled WGS sequence"/>
</dbReference>
<reference evidence="2" key="1">
    <citation type="journal article" date="2019" name="Int. J. Syst. Evol. Microbiol.">
        <title>The Global Catalogue of Microorganisms (GCM) 10K type strain sequencing project: providing services to taxonomists for standard genome sequencing and annotation.</title>
        <authorList>
            <consortium name="The Broad Institute Genomics Platform"/>
            <consortium name="The Broad Institute Genome Sequencing Center for Infectious Disease"/>
            <person name="Wu L."/>
            <person name="Ma J."/>
        </authorList>
    </citation>
    <scope>NUCLEOTIDE SEQUENCE [LARGE SCALE GENOMIC DNA]</scope>
    <source>
        <strain evidence="2">JCM 17337</strain>
    </source>
</reference>
<dbReference type="RefSeq" id="WP_345143386.1">
    <property type="nucleotide sequence ID" value="NZ_BAABDU010000003.1"/>
</dbReference>
<proteinExistence type="predicted"/>
<keyword evidence="2" id="KW-1185">Reference proteome</keyword>
<gene>
    <name evidence="1" type="ORF">GCM10022423_18680</name>
</gene>